<evidence type="ECO:0000259" key="2">
    <source>
        <dbReference type="Pfam" id="PF01882"/>
    </source>
</evidence>
<keyword evidence="1" id="KW-1133">Transmembrane helix</keyword>
<organism evidence="3">
    <name type="scientific">marine metagenome</name>
    <dbReference type="NCBI Taxonomy" id="408172"/>
    <lineage>
        <taxon>unclassified sequences</taxon>
        <taxon>metagenomes</taxon>
        <taxon>ecological metagenomes</taxon>
    </lineage>
</organism>
<dbReference type="Pfam" id="PF01882">
    <property type="entry name" value="DUF58"/>
    <property type="match status" value="1"/>
</dbReference>
<accession>A0A382AFW4</accession>
<dbReference type="EMBL" id="UINC01025172">
    <property type="protein sequence ID" value="SVB00269.1"/>
    <property type="molecule type" value="Genomic_DNA"/>
</dbReference>
<name>A0A382AFW4_9ZZZZ</name>
<evidence type="ECO:0000313" key="3">
    <source>
        <dbReference type="EMBL" id="SVB00269.1"/>
    </source>
</evidence>
<dbReference type="InterPro" id="IPR002881">
    <property type="entry name" value="DUF58"/>
</dbReference>
<gene>
    <name evidence="3" type="ORF">METZ01_LOCUS153123</name>
</gene>
<feature type="transmembrane region" description="Helical" evidence="1">
    <location>
        <begin position="29"/>
        <end position="48"/>
    </location>
</feature>
<dbReference type="AlphaFoldDB" id="A0A382AFW4"/>
<protein>
    <recommendedName>
        <fullName evidence="2">DUF58 domain-containing protein</fullName>
    </recommendedName>
</protein>
<feature type="domain" description="DUF58" evidence="2">
    <location>
        <begin position="196"/>
        <end position="275"/>
    </location>
</feature>
<proteinExistence type="predicted"/>
<sequence>MWSKKAAAVAGGAIFLTLAGLIRLNYLFISAGLVMLTFVVLASFLDVWMPKVSIRRETTSDNIFEDGTMSVKFIVKNTGLGLGFVEIYDSLPPQARIIKGSNYTLLYMKPWQEVSFEYTLKLPIRGHYHLGPVKMRVKDAFDLFYNERIEDTVHSFSVFPEIEVLEYQIIKSRSPKLLSGAMPLNLIGSGTEFYSLREFVPGDSLRSVNWKALAKKGKMMVNETVKEDVMDVILLVDAREVSAVGGGKDTPLEMSCRGAATYAKQLLDERNKVALM</sequence>
<feature type="non-terminal residue" evidence="3">
    <location>
        <position position="276"/>
    </location>
</feature>
<keyword evidence="1" id="KW-0472">Membrane</keyword>
<evidence type="ECO:0000256" key="1">
    <source>
        <dbReference type="SAM" id="Phobius"/>
    </source>
</evidence>
<dbReference type="PANTHER" id="PTHR34351">
    <property type="entry name" value="SLR1927 PROTEIN-RELATED"/>
    <property type="match status" value="1"/>
</dbReference>
<reference evidence="3" key="1">
    <citation type="submission" date="2018-05" db="EMBL/GenBank/DDBJ databases">
        <authorList>
            <person name="Lanie J.A."/>
            <person name="Ng W.-L."/>
            <person name="Kazmierczak K.M."/>
            <person name="Andrzejewski T.M."/>
            <person name="Davidsen T.M."/>
            <person name="Wayne K.J."/>
            <person name="Tettelin H."/>
            <person name="Glass J.I."/>
            <person name="Rusch D."/>
            <person name="Podicherti R."/>
            <person name="Tsui H.-C.T."/>
            <person name="Winkler M.E."/>
        </authorList>
    </citation>
    <scope>NUCLEOTIDE SEQUENCE</scope>
</reference>
<keyword evidence="1" id="KW-0812">Transmembrane</keyword>